<comment type="caution">
    <text evidence="2">The sequence shown here is derived from an EMBL/GenBank/DDBJ whole genome shotgun (WGS) entry which is preliminary data.</text>
</comment>
<accession>A0A0B2V2Z1</accession>
<protein>
    <submittedName>
        <fullName evidence="2">Uncharacterized protein</fullName>
    </submittedName>
</protein>
<evidence type="ECO:0000313" key="2">
    <source>
        <dbReference type="EMBL" id="KHN75923.1"/>
    </source>
</evidence>
<evidence type="ECO:0000313" key="3">
    <source>
        <dbReference type="Proteomes" id="UP000031036"/>
    </source>
</evidence>
<gene>
    <name evidence="2" type="ORF">Tcan_01557</name>
</gene>
<feature type="compositionally biased region" description="Basic and acidic residues" evidence="1">
    <location>
        <begin position="120"/>
        <end position="141"/>
    </location>
</feature>
<sequence>MITKVTQRCKTCALETFNNEENDGSRKETNVNRTPYLKCKRSSSDNIAIRKIAHSTTHLLKDNELKLTSPTELLRSFSIWASLTSAIGGEYCAEVKRFAEPKNIPAKLKRRDLGVSLQSKRNEELTHTGGDESENDRRRPLNESFDSVDVVRL</sequence>
<dbReference type="AlphaFoldDB" id="A0A0B2V2Z1"/>
<name>A0A0B2V2Z1_TOXCA</name>
<feature type="region of interest" description="Disordered" evidence="1">
    <location>
        <begin position="117"/>
        <end position="153"/>
    </location>
</feature>
<keyword evidence="3" id="KW-1185">Reference proteome</keyword>
<dbReference type="EMBL" id="JPKZ01002587">
    <property type="protein sequence ID" value="KHN75923.1"/>
    <property type="molecule type" value="Genomic_DNA"/>
</dbReference>
<feature type="non-terminal residue" evidence="2">
    <location>
        <position position="153"/>
    </location>
</feature>
<reference evidence="2 3" key="1">
    <citation type="submission" date="2014-11" db="EMBL/GenBank/DDBJ databases">
        <title>Genetic blueprint of the zoonotic pathogen Toxocara canis.</title>
        <authorList>
            <person name="Zhu X.-Q."/>
            <person name="Korhonen P.K."/>
            <person name="Cai H."/>
            <person name="Young N.D."/>
            <person name="Nejsum P."/>
            <person name="von Samson-Himmelstjerna G."/>
            <person name="Boag P.R."/>
            <person name="Tan P."/>
            <person name="Li Q."/>
            <person name="Min J."/>
            <person name="Yang Y."/>
            <person name="Wang X."/>
            <person name="Fang X."/>
            <person name="Hall R.S."/>
            <person name="Hofmann A."/>
            <person name="Sternberg P.W."/>
            <person name="Jex A.R."/>
            <person name="Gasser R.B."/>
        </authorList>
    </citation>
    <scope>NUCLEOTIDE SEQUENCE [LARGE SCALE GENOMIC DNA]</scope>
    <source>
        <strain evidence="2">PN_DK_2014</strain>
    </source>
</reference>
<evidence type="ECO:0000256" key="1">
    <source>
        <dbReference type="SAM" id="MobiDB-lite"/>
    </source>
</evidence>
<dbReference type="Proteomes" id="UP000031036">
    <property type="component" value="Unassembled WGS sequence"/>
</dbReference>
<proteinExistence type="predicted"/>
<organism evidence="2 3">
    <name type="scientific">Toxocara canis</name>
    <name type="common">Canine roundworm</name>
    <dbReference type="NCBI Taxonomy" id="6265"/>
    <lineage>
        <taxon>Eukaryota</taxon>
        <taxon>Metazoa</taxon>
        <taxon>Ecdysozoa</taxon>
        <taxon>Nematoda</taxon>
        <taxon>Chromadorea</taxon>
        <taxon>Rhabditida</taxon>
        <taxon>Spirurina</taxon>
        <taxon>Ascaridomorpha</taxon>
        <taxon>Ascaridoidea</taxon>
        <taxon>Toxocaridae</taxon>
        <taxon>Toxocara</taxon>
    </lineage>
</organism>